<organism evidence="1 2">
    <name type="scientific">Mycolicibacterium conceptionense</name>
    <dbReference type="NCBI Taxonomy" id="451644"/>
    <lineage>
        <taxon>Bacteria</taxon>
        <taxon>Bacillati</taxon>
        <taxon>Actinomycetota</taxon>
        <taxon>Actinomycetes</taxon>
        <taxon>Mycobacteriales</taxon>
        <taxon>Mycobacteriaceae</taxon>
        <taxon>Mycolicibacterium</taxon>
    </lineage>
</organism>
<comment type="caution">
    <text evidence="1">The sequence shown here is derived from an EMBL/GenBank/DDBJ whole genome shotgun (WGS) entry which is preliminary data.</text>
</comment>
<dbReference type="EMBL" id="LZHX01000087">
    <property type="protein sequence ID" value="OBF14420.1"/>
    <property type="molecule type" value="Genomic_DNA"/>
</dbReference>
<accession>A0A1A1X5P6</accession>
<dbReference type="AlphaFoldDB" id="A0A1A1X5P6"/>
<protein>
    <submittedName>
        <fullName evidence="1">Uncharacterized protein</fullName>
    </submittedName>
</protein>
<gene>
    <name evidence="1" type="ORF">A5726_24995</name>
</gene>
<name>A0A1A1X5P6_9MYCO</name>
<dbReference type="Proteomes" id="UP000093779">
    <property type="component" value="Unassembled WGS sequence"/>
</dbReference>
<reference evidence="1 2" key="1">
    <citation type="submission" date="2016-06" db="EMBL/GenBank/DDBJ databases">
        <authorList>
            <person name="Kjaerup R.B."/>
            <person name="Dalgaard T.S."/>
            <person name="Juul-Madsen H.R."/>
        </authorList>
    </citation>
    <scope>NUCLEOTIDE SEQUENCE [LARGE SCALE GENOMIC DNA]</scope>
    <source>
        <strain evidence="1 2">ACS1953</strain>
    </source>
</reference>
<evidence type="ECO:0000313" key="2">
    <source>
        <dbReference type="Proteomes" id="UP000093779"/>
    </source>
</evidence>
<proteinExistence type="predicted"/>
<evidence type="ECO:0000313" key="1">
    <source>
        <dbReference type="EMBL" id="OBF14420.1"/>
    </source>
</evidence>
<sequence length="67" mass="7197">MVAPFVAAARTLVPELLAEVERLQGGLDSIQRVASVRAIGAHARIESGSERGFLDILAIIEQLEADR</sequence>